<comment type="caution">
    <text evidence="15">The sequence shown here is derived from an EMBL/GenBank/DDBJ whole genome shotgun (WGS) entry which is preliminary data.</text>
</comment>
<dbReference type="EC" id="3.2.1.14" evidence="3"/>
<dbReference type="EMBL" id="JADOUA010000001">
    <property type="protein sequence ID" value="MBG6091447.1"/>
    <property type="molecule type" value="Genomic_DNA"/>
</dbReference>
<dbReference type="AlphaFoldDB" id="A0A931DL25"/>
<dbReference type="Proteomes" id="UP000614047">
    <property type="component" value="Unassembled WGS sequence"/>
</dbReference>
<dbReference type="GO" id="GO:0006032">
    <property type="term" value="P:chitin catabolic process"/>
    <property type="evidence" value="ECO:0007669"/>
    <property type="project" value="UniProtKB-KW"/>
</dbReference>
<evidence type="ECO:0000259" key="13">
    <source>
        <dbReference type="PROSITE" id="PS51173"/>
    </source>
</evidence>
<evidence type="ECO:0000259" key="12">
    <source>
        <dbReference type="PROSITE" id="PS50853"/>
    </source>
</evidence>
<dbReference type="SUPFAM" id="SSF54556">
    <property type="entry name" value="Chitinase insertion domain"/>
    <property type="match status" value="1"/>
</dbReference>
<feature type="signal peptide" evidence="11">
    <location>
        <begin position="1"/>
        <end position="26"/>
    </location>
</feature>
<dbReference type="GO" id="GO:0000272">
    <property type="term" value="P:polysaccharide catabolic process"/>
    <property type="evidence" value="ECO:0007669"/>
    <property type="project" value="UniProtKB-KW"/>
</dbReference>
<dbReference type="PROSITE" id="PS00561">
    <property type="entry name" value="CBM2_A"/>
    <property type="match status" value="1"/>
</dbReference>
<evidence type="ECO:0000256" key="11">
    <source>
        <dbReference type="SAM" id="SignalP"/>
    </source>
</evidence>
<dbReference type="InterPro" id="IPR001919">
    <property type="entry name" value="CBD2"/>
</dbReference>
<dbReference type="GO" id="GO:0008061">
    <property type="term" value="F:chitin binding"/>
    <property type="evidence" value="ECO:0007669"/>
    <property type="project" value="InterPro"/>
</dbReference>
<dbReference type="PROSITE" id="PS51173">
    <property type="entry name" value="CBM2"/>
    <property type="match status" value="1"/>
</dbReference>
<keyword evidence="9" id="KW-0624">Polysaccharide degradation</keyword>
<feature type="domain" description="GH18" evidence="14">
    <location>
        <begin position="244"/>
        <end position="613"/>
    </location>
</feature>
<evidence type="ECO:0000256" key="7">
    <source>
        <dbReference type="ARBA" id="ARBA00023277"/>
    </source>
</evidence>
<dbReference type="InterPro" id="IPR003961">
    <property type="entry name" value="FN3_dom"/>
</dbReference>
<keyword evidence="6" id="KW-0146">Chitin degradation</keyword>
<keyword evidence="5 10" id="KW-0378">Hydrolase</keyword>
<reference evidence="15" key="1">
    <citation type="submission" date="2020-11" db="EMBL/GenBank/DDBJ databases">
        <title>Sequencing the genomes of 1000 actinobacteria strains.</title>
        <authorList>
            <person name="Klenk H.-P."/>
        </authorList>
    </citation>
    <scope>NUCLEOTIDE SEQUENCE</scope>
    <source>
        <strain evidence="15">DSM 43175</strain>
    </source>
</reference>
<dbReference type="InterPro" id="IPR018366">
    <property type="entry name" value="CBM2_CS"/>
</dbReference>
<dbReference type="SMART" id="SM00637">
    <property type="entry name" value="CBD_II"/>
    <property type="match status" value="1"/>
</dbReference>
<dbReference type="InterPro" id="IPR017853">
    <property type="entry name" value="GH"/>
</dbReference>
<dbReference type="SMART" id="SM00636">
    <property type="entry name" value="Glyco_18"/>
    <property type="match status" value="1"/>
</dbReference>
<accession>A0A931DL25</accession>
<evidence type="ECO:0000313" key="15">
    <source>
        <dbReference type="EMBL" id="MBG6091447.1"/>
    </source>
</evidence>
<dbReference type="Gene3D" id="2.60.40.10">
    <property type="entry name" value="Immunoglobulins"/>
    <property type="match status" value="1"/>
</dbReference>
<keyword evidence="16" id="KW-1185">Reference proteome</keyword>
<dbReference type="SMART" id="SM00060">
    <property type="entry name" value="FN3"/>
    <property type="match status" value="1"/>
</dbReference>
<evidence type="ECO:0000256" key="8">
    <source>
        <dbReference type="ARBA" id="ARBA00023295"/>
    </source>
</evidence>
<dbReference type="InterPro" id="IPR036116">
    <property type="entry name" value="FN3_sf"/>
</dbReference>
<dbReference type="InterPro" id="IPR029070">
    <property type="entry name" value="Chitinase_insertion_sf"/>
</dbReference>
<dbReference type="GO" id="GO:0030247">
    <property type="term" value="F:polysaccharide binding"/>
    <property type="evidence" value="ECO:0007669"/>
    <property type="project" value="UniProtKB-UniRule"/>
</dbReference>
<dbReference type="InterPro" id="IPR013783">
    <property type="entry name" value="Ig-like_fold"/>
</dbReference>
<keyword evidence="7" id="KW-0119">Carbohydrate metabolism</keyword>
<dbReference type="Gene3D" id="3.20.20.80">
    <property type="entry name" value="Glycosidases"/>
    <property type="match status" value="1"/>
</dbReference>
<feature type="chain" id="PRO_5038832195" description="chitinase" evidence="11">
    <location>
        <begin position="27"/>
        <end position="613"/>
    </location>
</feature>
<evidence type="ECO:0000256" key="5">
    <source>
        <dbReference type="ARBA" id="ARBA00022801"/>
    </source>
</evidence>
<dbReference type="SUPFAM" id="SSF51445">
    <property type="entry name" value="(Trans)glycosidases"/>
    <property type="match status" value="1"/>
</dbReference>
<keyword evidence="8 10" id="KW-0326">Glycosidase</keyword>
<protein>
    <recommendedName>
        <fullName evidence="3">chitinase</fullName>
        <ecNumber evidence="3">3.2.1.14</ecNumber>
    </recommendedName>
</protein>
<sequence>MSRPGGRRALALGGALTIAMTATLPAGPPAAANQARAAAVTASCTKTSDWGTGFEGKCTVTNGTGSALNGWKVEFDLPAGTSIGSSWDTTRSVSGNRYTFTDAGWNATIAAGGTASFGFGGTGPGWISGCTVNGGACDGTGAPADTEAPGAPANLRSTGTTSSSVALAWNAAADNVGVTAYDVYQGTAKAATVTGTTATVSGLSAKTAYTFTVKARDAAGNVSAASNALTVTTAEGGGTGPGGGKVIGYFAQWGVYQRGYHVKNIDTSGSAAKLTHINYAFGNVQNGQCTIGDSYADYDRFYQAGESVDGQADSWDAGALRGSFNQLRKLKKKHPHLKVIWSFGGWTWSGGFGQAAANPAAFAESCYKLVEDPRWADVFDGIDIDWEYPNACGLTCDTSGPAAFRNLMSALRSRFGTGNLVTAAITADGTAGGKIDAADYGGAAQYVDWYLPMTYDFFGAWDADGPTAPHSPLTSYDGIPTQGFHSDAAIQKLRSKGVPASKLLLGIGFYGRGWRGVTQSAPGGSATGAAPGTYEAGIEDYKVLKGRCPSTGTVAGTAYAKCGDQWWSYDTPATIGGKMTYAKNQGLAGSFFWELSGDTTGGELITAMRNGLG</sequence>
<evidence type="ECO:0000259" key="14">
    <source>
        <dbReference type="PROSITE" id="PS51910"/>
    </source>
</evidence>
<dbReference type="Gene3D" id="3.10.50.10">
    <property type="match status" value="1"/>
</dbReference>
<dbReference type="Pfam" id="PF00553">
    <property type="entry name" value="CBM_2"/>
    <property type="match status" value="1"/>
</dbReference>
<dbReference type="SUPFAM" id="SSF49384">
    <property type="entry name" value="Carbohydrate-binding domain"/>
    <property type="match status" value="1"/>
</dbReference>
<organism evidence="15 16">
    <name type="scientific">Actinomadura viridis</name>
    <dbReference type="NCBI Taxonomy" id="58110"/>
    <lineage>
        <taxon>Bacteria</taxon>
        <taxon>Bacillati</taxon>
        <taxon>Actinomycetota</taxon>
        <taxon>Actinomycetes</taxon>
        <taxon>Streptosporangiales</taxon>
        <taxon>Thermomonosporaceae</taxon>
        <taxon>Actinomadura</taxon>
    </lineage>
</organism>
<evidence type="ECO:0000256" key="4">
    <source>
        <dbReference type="ARBA" id="ARBA00022729"/>
    </source>
</evidence>
<evidence type="ECO:0000256" key="9">
    <source>
        <dbReference type="ARBA" id="ARBA00023326"/>
    </source>
</evidence>
<gene>
    <name evidence="15" type="ORF">IW256_005560</name>
</gene>
<evidence type="ECO:0000256" key="10">
    <source>
        <dbReference type="RuleBase" id="RU000489"/>
    </source>
</evidence>
<dbReference type="PROSITE" id="PS01095">
    <property type="entry name" value="GH18_1"/>
    <property type="match status" value="1"/>
</dbReference>
<dbReference type="Pfam" id="PF00704">
    <property type="entry name" value="Glyco_hydro_18"/>
    <property type="match status" value="1"/>
</dbReference>
<dbReference type="InterPro" id="IPR050314">
    <property type="entry name" value="Glycosyl_Hydrlase_18"/>
</dbReference>
<feature type="domain" description="CBM2" evidence="13">
    <location>
        <begin position="33"/>
        <end position="140"/>
    </location>
</feature>
<comment type="catalytic activity">
    <reaction evidence="1">
        <text>Random endo-hydrolysis of N-acetyl-beta-D-glucosaminide (1-&gt;4)-beta-linkages in chitin and chitodextrins.</text>
        <dbReference type="EC" id="3.2.1.14"/>
    </reaction>
</comment>
<comment type="similarity">
    <text evidence="2">Belongs to the glycosyl hydrolase 18 family. Chitinase class II subfamily.</text>
</comment>
<evidence type="ECO:0000256" key="3">
    <source>
        <dbReference type="ARBA" id="ARBA00012729"/>
    </source>
</evidence>
<dbReference type="InterPro" id="IPR012291">
    <property type="entry name" value="CBM2_carb-bd_dom_sf"/>
</dbReference>
<dbReference type="FunFam" id="2.60.40.10:FF:001114">
    <property type="entry name" value="Chitinase A1"/>
    <property type="match status" value="1"/>
</dbReference>
<evidence type="ECO:0000256" key="6">
    <source>
        <dbReference type="ARBA" id="ARBA00023024"/>
    </source>
</evidence>
<dbReference type="RefSeq" id="WP_231403955.1">
    <property type="nucleotide sequence ID" value="NZ_BAABES010000019.1"/>
</dbReference>
<proteinExistence type="inferred from homology"/>
<dbReference type="GO" id="GO:0008843">
    <property type="term" value="F:endochitinase activity"/>
    <property type="evidence" value="ECO:0007669"/>
    <property type="project" value="UniProtKB-EC"/>
</dbReference>
<name>A0A931DL25_9ACTN</name>
<dbReference type="PANTHER" id="PTHR11177:SF317">
    <property type="entry name" value="CHITINASE 12-RELATED"/>
    <property type="match status" value="1"/>
</dbReference>
<dbReference type="Gene3D" id="2.60.40.290">
    <property type="match status" value="1"/>
</dbReference>
<dbReference type="SUPFAM" id="SSF49265">
    <property type="entry name" value="Fibronectin type III"/>
    <property type="match status" value="1"/>
</dbReference>
<dbReference type="InterPro" id="IPR008965">
    <property type="entry name" value="CBM2/CBM3_carb-bd_dom_sf"/>
</dbReference>
<dbReference type="PANTHER" id="PTHR11177">
    <property type="entry name" value="CHITINASE"/>
    <property type="match status" value="1"/>
</dbReference>
<evidence type="ECO:0000313" key="16">
    <source>
        <dbReference type="Proteomes" id="UP000614047"/>
    </source>
</evidence>
<evidence type="ECO:0000256" key="1">
    <source>
        <dbReference type="ARBA" id="ARBA00000822"/>
    </source>
</evidence>
<evidence type="ECO:0000256" key="2">
    <source>
        <dbReference type="ARBA" id="ARBA00009121"/>
    </source>
</evidence>
<dbReference type="Pfam" id="PF00041">
    <property type="entry name" value="fn3"/>
    <property type="match status" value="1"/>
</dbReference>
<dbReference type="CDD" id="cd00063">
    <property type="entry name" value="FN3"/>
    <property type="match status" value="1"/>
</dbReference>
<dbReference type="InterPro" id="IPR001579">
    <property type="entry name" value="Glyco_hydro_18_chit_AS"/>
</dbReference>
<dbReference type="PROSITE" id="PS50853">
    <property type="entry name" value="FN3"/>
    <property type="match status" value="1"/>
</dbReference>
<dbReference type="InterPro" id="IPR011583">
    <property type="entry name" value="Chitinase_II/V-like_cat"/>
</dbReference>
<keyword evidence="4 11" id="KW-0732">Signal</keyword>
<feature type="domain" description="Fibronectin type-III" evidence="12">
    <location>
        <begin position="151"/>
        <end position="236"/>
    </location>
</feature>
<dbReference type="PROSITE" id="PS51910">
    <property type="entry name" value="GH18_2"/>
    <property type="match status" value="1"/>
</dbReference>
<dbReference type="InterPro" id="IPR001223">
    <property type="entry name" value="Glyco_hydro18_cat"/>
</dbReference>